<keyword evidence="3" id="KW-0863">Zinc-finger</keyword>
<feature type="compositionally biased region" description="Low complexity" evidence="10">
    <location>
        <begin position="115"/>
        <end position="129"/>
    </location>
</feature>
<dbReference type="InterPro" id="IPR006455">
    <property type="entry name" value="Homeodomain_ZF_HD"/>
</dbReference>
<dbReference type="FunFam" id="1.10.10.60:FF:000257">
    <property type="entry name" value="Zinc-finger homeodomain protein 2"/>
    <property type="match status" value="1"/>
</dbReference>
<keyword evidence="5" id="KW-0805">Transcription regulation</keyword>
<keyword evidence="9" id="KW-0539">Nucleus</keyword>
<evidence type="ECO:0000256" key="10">
    <source>
        <dbReference type="SAM" id="MobiDB-lite"/>
    </source>
</evidence>
<gene>
    <name evidence="12" type="ORF">FSB_LOCUS4456</name>
</gene>
<dbReference type="EMBL" id="OIVN01000224">
    <property type="protein sequence ID" value="SPC76574.1"/>
    <property type="molecule type" value="Genomic_DNA"/>
</dbReference>
<keyword evidence="2" id="KW-0479">Metal-binding</keyword>
<dbReference type="GO" id="GO:0050793">
    <property type="term" value="P:regulation of developmental process"/>
    <property type="evidence" value="ECO:0007669"/>
    <property type="project" value="TreeGrafter"/>
</dbReference>
<dbReference type="AlphaFoldDB" id="A0A2N9EPR9"/>
<reference evidence="12" key="1">
    <citation type="submission" date="2018-02" db="EMBL/GenBank/DDBJ databases">
        <authorList>
            <person name="Cohen D.B."/>
            <person name="Kent A.D."/>
        </authorList>
    </citation>
    <scope>NUCLEOTIDE SEQUENCE</scope>
</reference>
<evidence type="ECO:0000256" key="3">
    <source>
        <dbReference type="ARBA" id="ARBA00022771"/>
    </source>
</evidence>
<dbReference type="Pfam" id="PF04770">
    <property type="entry name" value="ZF-HD_dimer"/>
    <property type="match status" value="1"/>
</dbReference>
<feature type="domain" description="ZF-HD dimerization-type" evidence="11">
    <location>
        <begin position="140"/>
        <end position="189"/>
    </location>
</feature>
<evidence type="ECO:0000313" key="12">
    <source>
        <dbReference type="EMBL" id="SPC76574.1"/>
    </source>
</evidence>
<keyword evidence="6" id="KW-0238">DNA-binding</keyword>
<dbReference type="GO" id="GO:0000976">
    <property type="term" value="F:transcription cis-regulatory region binding"/>
    <property type="evidence" value="ECO:0007669"/>
    <property type="project" value="TreeGrafter"/>
</dbReference>
<feature type="compositionally biased region" description="Polar residues" evidence="10">
    <location>
        <begin position="30"/>
        <end position="40"/>
    </location>
</feature>
<evidence type="ECO:0000256" key="9">
    <source>
        <dbReference type="ARBA" id="ARBA00023242"/>
    </source>
</evidence>
<dbReference type="SUPFAM" id="SSF46689">
    <property type="entry name" value="Homeodomain-like"/>
    <property type="match status" value="1"/>
</dbReference>
<keyword evidence="7" id="KW-0371">Homeobox</keyword>
<dbReference type="Gene3D" id="1.10.10.60">
    <property type="entry name" value="Homeodomain-like"/>
    <property type="match status" value="1"/>
</dbReference>
<keyword evidence="8" id="KW-0804">Transcription</keyword>
<feature type="compositionally biased region" description="Polar residues" evidence="10">
    <location>
        <begin position="101"/>
        <end position="114"/>
    </location>
</feature>
<evidence type="ECO:0000256" key="6">
    <source>
        <dbReference type="ARBA" id="ARBA00023125"/>
    </source>
</evidence>
<sequence length="362" mass="40638">MELRSQDKEIRMPSTLSYNPTLATHKDSSTKLSSPPTVASTVGERRRDQTVHGNSIFNPPSQTLDHSHHPQQPNPNPNPHQNTHKTRRDPDPNPDPVLAPITTSTPITGASTIKSPPTQQPQPQQSTSTVRAAPPRVTRYRECLKNHAATMGGHIVDGCGEFMPSGDEGTPEALKCAACECHRNFHRKEIEGESQNISNSYYNYNHNPIRNNDRREIVLPQHHPHPLPHHHLHHQHHKFPHGLSTSPSAAVPIAPMMMAFGTGGGGGFGVPAESSSEDLGMFRSDQHVGFSQQAQQSKKRFRTKFSPEQKDKMMEFAEKLGWKIQKHDEQDVQQFCLEVGVKRQVFKVWMHNNKQAMKKKQV</sequence>
<dbReference type="GO" id="GO:0003700">
    <property type="term" value="F:DNA-binding transcription factor activity"/>
    <property type="evidence" value="ECO:0007669"/>
    <property type="project" value="TreeGrafter"/>
</dbReference>
<feature type="region of interest" description="Disordered" evidence="10">
    <location>
        <begin position="1"/>
        <end position="136"/>
    </location>
</feature>
<dbReference type="GO" id="GO:0008270">
    <property type="term" value="F:zinc ion binding"/>
    <property type="evidence" value="ECO:0007669"/>
    <property type="project" value="UniProtKB-KW"/>
</dbReference>
<organism evidence="12">
    <name type="scientific">Fagus sylvatica</name>
    <name type="common">Beechnut</name>
    <dbReference type="NCBI Taxonomy" id="28930"/>
    <lineage>
        <taxon>Eukaryota</taxon>
        <taxon>Viridiplantae</taxon>
        <taxon>Streptophyta</taxon>
        <taxon>Embryophyta</taxon>
        <taxon>Tracheophyta</taxon>
        <taxon>Spermatophyta</taxon>
        <taxon>Magnoliopsida</taxon>
        <taxon>eudicotyledons</taxon>
        <taxon>Gunneridae</taxon>
        <taxon>Pentapetalae</taxon>
        <taxon>rosids</taxon>
        <taxon>fabids</taxon>
        <taxon>Fagales</taxon>
        <taxon>Fagaceae</taxon>
        <taxon>Fagus</taxon>
    </lineage>
</organism>
<dbReference type="NCBIfam" id="TIGR01565">
    <property type="entry name" value="homeo_ZF_HD"/>
    <property type="match status" value="1"/>
</dbReference>
<dbReference type="NCBIfam" id="TIGR01566">
    <property type="entry name" value="ZF_HD_prot_N"/>
    <property type="match status" value="1"/>
</dbReference>
<evidence type="ECO:0000256" key="5">
    <source>
        <dbReference type="ARBA" id="ARBA00023015"/>
    </source>
</evidence>
<dbReference type="GO" id="GO:0005634">
    <property type="term" value="C:nucleus"/>
    <property type="evidence" value="ECO:0007669"/>
    <property type="project" value="UniProtKB-SubCell"/>
</dbReference>
<evidence type="ECO:0000256" key="1">
    <source>
        <dbReference type="ARBA" id="ARBA00004123"/>
    </source>
</evidence>
<name>A0A2N9EPR9_FAGSY</name>
<dbReference type="PANTHER" id="PTHR31948:SF119">
    <property type="entry name" value="ZINC-FINGER HOMEODOMAIN PROTEIN 6-LIKE"/>
    <property type="match status" value="1"/>
</dbReference>
<dbReference type="InterPro" id="IPR006456">
    <property type="entry name" value="ZF_HD_homeobox_Cys/His_dimer"/>
</dbReference>
<evidence type="ECO:0000256" key="4">
    <source>
        <dbReference type="ARBA" id="ARBA00022833"/>
    </source>
</evidence>
<proteinExistence type="predicted"/>
<dbReference type="InterPro" id="IPR009057">
    <property type="entry name" value="Homeodomain-like_sf"/>
</dbReference>
<keyword evidence="4" id="KW-0862">Zinc</keyword>
<evidence type="ECO:0000256" key="8">
    <source>
        <dbReference type="ARBA" id="ARBA00023163"/>
    </source>
</evidence>
<evidence type="ECO:0000256" key="2">
    <source>
        <dbReference type="ARBA" id="ARBA00022723"/>
    </source>
</evidence>
<comment type="subcellular location">
    <subcellularLocation>
        <location evidence="1">Nucleus</location>
    </subcellularLocation>
</comment>
<protein>
    <recommendedName>
        <fullName evidence="11">ZF-HD dimerization-type domain-containing protein</fullName>
    </recommendedName>
</protein>
<feature type="compositionally biased region" description="Basic and acidic residues" evidence="10">
    <location>
        <begin position="1"/>
        <end position="11"/>
    </location>
</feature>
<feature type="compositionally biased region" description="Polar residues" evidence="10">
    <location>
        <begin position="51"/>
        <end position="64"/>
    </location>
</feature>
<dbReference type="PROSITE" id="PS51523">
    <property type="entry name" value="ZF_HD_DIMER"/>
    <property type="match status" value="1"/>
</dbReference>
<dbReference type="PANTHER" id="PTHR31948">
    <property type="entry name" value="ZINC-FINGER HOMEODOMAIN PROTEIN 2"/>
    <property type="match status" value="1"/>
</dbReference>
<accession>A0A2N9EPR9</accession>
<evidence type="ECO:0000259" key="11">
    <source>
        <dbReference type="PROSITE" id="PS51523"/>
    </source>
</evidence>
<evidence type="ECO:0000256" key="7">
    <source>
        <dbReference type="ARBA" id="ARBA00023155"/>
    </source>
</evidence>